<dbReference type="Pfam" id="PF00440">
    <property type="entry name" value="TetR_N"/>
    <property type="match status" value="1"/>
</dbReference>
<evidence type="ECO:0000256" key="2">
    <source>
        <dbReference type="ARBA" id="ARBA00023125"/>
    </source>
</evidence>
<dbReference type="RefSeq" id="WP_151540006.1">
    <property type="nucleotide sequence ID" value="NZ_WBMR01000023.1"/>
</dbReference>
<dbReference type="PANTHER" id="PTHR30055:SF234">
    <property type="entry name" value="HTH-TYPE TRANSCRIPTIONAL REGULATOR BETI"/>
    <property type="match status" value="1"/>
</dbReference>
<reference evidence="6 7" key="1">
    <citation type="submission" date="2019-09" db="EMBL/GenBank/DDBJ databases">
        <title>Actinomadura physcomitrii sp. nov., a novel actinomycete isolated from moss [Physcomitrium sphaericum (Ludw) Fuernr].</title>
        <authorList>
            <person name="Liu C."/>
            <person name="Zhuang X."/>
        </authorList>
    </citation>
    <scope>NUCLEOTIDE SEQUENCE [LARGE SCALE GENOMIC DNA]</scope>
    <source>
        <strain evidence="6 7">CYP1-1B</strain>
    </source>
</reference>
<dbReference type="PANTHER" id="PTHR30055">
    <property type="entry name" value="HTH-TYPE TRANSCRIPTIONAL REGULATOR RUTR"/>
    <property type="match status" value="1"/>
</dbReference>
<feature type="domain" description="HTH tetR-type" evidence="5">
    <location>
        <begin position="9"/>
        <end position="70"/>
    </location>
</feature>
<name>A0A6L3VWD9_9ACTN</name>
<keyword evidence="1" id="KW-0805">Transcription regulation</keyword>
<evidence type="ECO:0000313" key="6">
    <source>
        <dbReference type="EMBL" id="KAB2383677.1"/>
    </source>
</evidence>
<dbReference type="SUPFAM" id="SSF48498">
    <property type="entry name" value="Tetracyclin repressor-like, C-terminal domain"/>
    <property type="match status" value="1"/>
</dbReference>
<proteinExistence type="predicted"/>
<dbReference type="Proteomes" id="UP000483004">
    <property type="component" value="Unassembled WGS sequence"/>
</dbReference>
<organism evidence="6 7">
    <name type="scientific">Actinomadura montaniterrae</name>
    <dbReference type="NCBI Taxonomy" id="1803903"/>
    <lineage>
        <taxon>Bacteria</taxon>
        <taxon>Bacillati</taxon>
        <taxon>Actinomycetota</taxon>
        <taxon>Actinomycetes</taxon>
        <taxon>Streptosporangiales</taxon>
        <taxon>Thermomonosporaceae</taxon>
        <taxon>Actinomadura</taxon>
    </lineage>
</organism>
<protein>
    <submittedName>
        <fullName evidence="6">TetR/AcrR family transcriptional regulator</fullName>
    </submittedName>
</protein>
<dbReference type="GO" id="GO:0003700">
    <property type="term" value="F:DNA-binding transcription factor activity"/>
    <property type="evidence" value="ECO:0007669"/>
    <property type="project" value="TreeGrafter"/>
</dbReference>
<evidence type="ECO:0000256" key="4">
    <source>
        <dbReference type="PROSITE-ProRule" id="PRU00335"/>
    </source>
</evidence>
<dbReference type="OrthoDB" id="9806334at2"/>
<dbReference type="InterPro" id="IPR009057">
    <property type="entry name" value="Homeodomain-like_sf"/>
</dbReference>
<gene>
    <name evidence="6" type="ORF">F9B16_11520</name>
</gene>
<dbReference type="SUPFAM" id="SSF46689">
    <property type="entry name" value="Homeodomain-like"/>
    <property type="match status" value="1"/>
</dbReference>
<dbReference type="InterPro" id="IPR001647">
    <property type="entry name" value="HTH_TetR"/>
</dbReference>
<accession>A0A6L3VWD9</accession>
<dbReference type="AlphaFoldDB" id="A0A6L3VWD9"/>
<dbReference type="EMBL" id="WBMR01000023">
    <property type="protein sequence ID" value="KAB2383677.1"/>
    <property type="molecule type" value="Genomic_DNA"/>
</dbReference>
<keyword evidence="7" id="KW-1185">Reference proteome</keyword>
<comment type="caution">
    <text evidence="4">Lacks conserved residue(s) required for the propagation of feature annotation.</text>
</comment>
<keyword evidence="3" id="KW-0804">Transcription</keyword>
<sequence length="208" mass="22704">MTRREAATAARKKQIISAAITLLAERGYQATTFEAICDEAGLSSKRLITYHFSSKDELFTAVADQIVADGEAWMRLAIESVAGTRDLLAAVIRANVAFIAGHSQKVRALRQIILNGGLGNWERHHLESLRQLVRLFVRGQGDGVFRAFDPQVMAAAVRASIDGAAPLLSTGLDPSMYANELVELFDRSTRAESRDIGPAHDGSRRGNR</sequence>
<dbReference type="Gene3D" id="1.10.357.10">
    <property type="entry name" value="Tetracycline Repressor, domain 2"/>
    <property type="match status" value="1"/>
</dbReference>
<evidence type="ECO:0000259" key="5">
    <source>
        <dbReference type="PROSITE" id="PS50977"/>
    </source>
</evidence>
<dbReference type="GO" id="GO:0000976">
    <property type="term" value="F:transcription cis-regulatory region binding"/>
    <property type="evidence" value="ECO:0007669"/>
    <property type="project" value="TreeGrafter"/>
</dbReference>
<keyword evidence="2 4" id="KW-0238">DNA-binding</keyword>
<dbReference type="Gene3D" id="1.10.10.60">
    <property type="entry name" value="Homeodomain-like"/>
    <property type="match status" value="1"/>
</dbReference>
<evidence type="ECO:0000256" key="3">
    <source>
        <dbReference type="ARBA" id="ARBA00023163"/>
    </source>
</evidence>
<evidence type="ECO:0000256" key="1">
    <source>
        <dbReference type="ARBA" id="ARBA00023015"/>
    </source>
</evidence>
<comment type="caution">
    <text evidence="6">The sequence shown here is derived from an EMBL/GenBank/DDBJ whole genome shotgun (WGS) entry which is preliminary data.</text>
</comment>
<evidence type="ECO:0000313" key="7">
    <source>
        <dbReference type="Proteomes" id="UP000483004"/>
    </source>
</evidence>
<dbReference type="PROSITE" id="PS50977">
    <property type="entry name" value="HTH_TETR_2"/>
    <property type="match status" value="1"/>
</dbReference>
<dbReference type="InterPro" id="IPR036271">
    <property type="entry name" value="Tet_transcr_reg_TetR-rel_C_sf"/>
</dbReference>
<dbReference type="InterPro" id="IPR050109">
    <property type="entry name" value="HTH-type_TetR-like_transc_reg"/>
</dbReference>